<keyword evidence="2" id="KW-0349">Heme</keyword>
<gene>
    <name evidence="8" type="ordered locus">Tpau_2192</name>
</gene>
<keyword evidence="4" id="KW-0560">Oxidoreductase</keyword>
<feature type="domain" description="Nitrite/Sulfite reductase ferredoxin-like" evidence="7">
    <location>
        <begin position="21"/>
        <end position="71"/>
    </location>
</feature>
<name>D5UPP5_TSUPD</name>
<organism evidence="8 9">
    <name type="scientific">Tsukamurella paurometabola (strain ATCC 8368 / DSM 20162 / CCUG 35730 / CIP 100753 / JCM 10117 / KCTC 9821 / NBRC 16120 / NCIMB 702349 / NCTC 13040)</name>
    <name type="common">Corynebacterium paurometabolum</name>
    <dbReference type="NCBI Taxonomy" id="521096"/>
    <lineage>
        <taxon>Bacteria</taxon>
        <taxon>Bacillati</taxon>
        <taxon>Actinomycetota</taxon>
        <taxon>Actinomycetes</taxon>
        <taxon>Mycobacteriales</taxon>
        <taxon>Tsukamurellaceae</taxon>
        <taxon>Tsukamurella</taxon>
    </lineage>
</organism>
<dbReference type="STRING" id="521096.Tpau_2192"/>
<dbReference type="Gene3D" id="3.90.480.10">
    <property type="entry name" value="Sulfite Reductase Hemoprotein,Domain 2"/>
    <property type="match status" value="1"/>
</dbReference>
<keyword evidence="5" id="KW-0408">Iron</keyword>
<accession>D5UPP5</accession>
<dbReference type="HOGENOM" id="CLU_015667_0_1_11"/>
<dbReference type="Pfam" id="PF03460">
    <property type="entry name" value="NIR_SIR_ferr"/>
    <property type="match status" value="1"/>
</dbReference>
<evidence type="ECO:0000259" key="7">
    <source>
        <dbReference type="Pfam" id="PF03460"/>
    </source>
</evidence>
<dbReference type="InterPro" id="IPR045854">
    <property type="entry name" value="NO2/SO3_Rdtase_4Fe4S_sf"/>
</dbReference>
<evidence type="ECO:0000256" key="5">
    <source>
        <dbReference type="ARBA" id="ARBA00023004"/>
    </source>
</evidence>
<evidence type="ECO:0000313" key="8">
    <source>
        <dbReference type="EMBL" id="ADG78801.1"/>
    </source>
</evidence>
<reference evidence="9" key="1">
    <citation type="submission" date="2010-03" db="EMBL/GenBank/DDBJ databases">
        <title>The complete chromosome of Tsukamurella paurometabola DSM 20162.</title>
        <authorList>
            <consortium name="US DOE Joint Genome Institute (JGI-PGF)"/>
            <person name="Lucas S."/>
            <person name="Copeland A."/>
            <person name="Lapidus A."/>
            <person name="Glavina del Rio T."/>
            <person name="Dalin E."/>
            <person name="Tice H."/>
            <person name="Bruce D."/>
            <person name="Goodwin L."/>
            <person name="Pitluck S."/>
            <person name="Kyrpides N."/>
            <person name="Mavromatis K."/>
            <person name="Ivanova N."/>
            <person name="Mikhailova N."/>
            <person name="Munk A.C."/>
            <person name="Brettin T."/>
            <person name="Detter J.C."/>
            <person name="Tapia R."/>
            <person name="Han C."/>
            <person name="Larimer F."/>
            <person name="Land M."/>
            <person name="Hauser L."/>
            <person name="Markowitz V."/>
            <person name="Cheng J.-F."/>
            <person name="Hugenholtz P."/>
            <person name="Woyke T."/>
            <person name="Wu D."/>
            <person name="Jando M."/>
            <person name="Brambilla E."/>
            <person name="Klenk H.-P."/>
            <person name="Eisen J.A."/>
        </authorList>
    </citation>
    <scope>NUCLEOTIDE SEQUENCE [LARGE SCALE GENOMIC DNA]</scope>
    <source>
        <strain evidence="9">ATCC 8368 / DSM 20162 / CCUG 35730 / CIP 100753 / JCM 10117 / KCTC 9821 / NBRC 16120 / NCIMB 702349 / NCTC 13040</strain>
    </source>
</reference>
<sequence>MISDRQPDNCPGVLRPHAAADGALVRVRLPGGRLTAAQLEVLAELADGGDIELTSRGNVQVRGVRDLDAARAALSAAGLLPSSTHERVRNIVASPLAHPQAARAAELDAALIDRAALAALPGRFLFAFDDGSGDIASLIADVESRDGVLHLDGHSTDLPGTTEMMLDAAQAFLDLRADEWRIRDLADGAARVAAALGGTVTGREVPDGVPAPPVGWFDREDGTVALGAGVSLGRLPARTALFLAAIERPITITPWRTLLVHDLDEDAAETVVRVLAPMGLIFDAGSPWLRVSACVGDRGCARAEADALAHAAELAGELGADERIHVVACSRGCGAPPGEHRLVIAPPHHGE</sequence>
<dbReference type="PANTHER" id="PTHR32439:SF9">
    <property type="entry name" value="BLR3264 PROTEIN"/>
    <property type="match status" value="1"/>
</dbReference>
<dbReference type="InterPro" id="IPR036136">
    <property type="entry name" value="Nit/Sulf_reduc_fer-like_dom_sf"/>
</dbReference>
<keyword evidence="6" id="KW-0411">Iron-sulfur</keyword>
<dbReference type="GO" id="GO:0046872">
    <property type="term" value="F:metal ion binding"/>
    <property type="evidence" value="ECO:0007669"/>
    <property type="project" value="UniProtKB-KW"/>
</dbReference>
<dbReference type="InterPro" id="IPR005117">
    <property type="entry name" value="NiRdtase/SiRdtase_haem-b_fer"/>
</dbReference>
<dbReference type="Gene3D" id="3.30.413.10">
    <property type="entry name" value="Sulfite Reductase Hemoprotein, domain 1"/>
    <property type="match status" value="1"/>
</dbReference>
<proteinExistence type="predicted"/>
<dbReference type="GO" id="GO:0016491">
    <property type="term" value="F:oxidoreductase activity"/>
    <property type="evidence" value="ECO:0007669"/>
    <property type="project" value="UniProtKB-KW"/>
</dbReference>
<keyword evidence="9" id="KW-1185">Reference proteome</keyword>
<evidence type="ECO:0000256" key="6">
    <source>
        <dbReference type="ARBA" id="ARBA00023014"/>
    </source>
</evidence>
<dbReference type="AlphaFoldDB" id="D5UPP5"/>
<dbReference type="GO" id="GO:0051539">
    <property type="term" value="F:4 iron, 4 sulfur cluster binding"/>
    <property type="evidence" value="ECO:0007669"/>
    <property type="project" value="UniProtKB-KW"/>
</dbReference>
<keyword evidence="3" id="KW-0479">Metal-binding</keyword>
<reference evidence="8 9" key="2">
    <citation type="journal article" date="2011" name="Stand. Genomic Sci.">
        <title>Complete genome sequence of Tsukamurella paurometabola type strain (no. 33).</title>
        <authorList>
            <person name="Munk A.C."/>
            <person name="Lapidus A."/>
            <person name="Lucas S."/>
            <person name="Nolan M."/>
            <person name="Tice H."/>
            <person name="Cheng J.F."/>
            <person name="Del Rio T.G."/>
            <person name="Goodwin L."/>
            <person name="Pitluck S."/>
            <person name="Liolios K."/>
            <person name="Huntemann M."/>
            <person name="Ivanova N."/>
            <person name="Mavromatis K."/>
            <person name="Mikhailova N."/>
            <person name="Pati A."/>
            <person name="Chen A."/>
            <person name="Palaniappan K."/>
            <person name="Tapia R."/>
            <person name="Han C."/>
            <person name="Land M."/>
            <person name="Hauser L."/>
            <person name="Chang Y.J."/>
            <person name="Jeffries C.D."/>
            <person name="Brettin T."/>
            <person name="Yasawong M."/>
            <person name="Brambilla E.M."/>
            <person name="Rohde M."/>
            <person name="Sikorski J."/>
            <person name="Goker M."/>
            <person name="Detter J.C."/>
            <person name="Woyke T."/>
            <person name="Bristow J."/>
            <person name="Eisen J.A."/>
            <person name="Markowitz V."/>
            <person name="Hugenholtz P."/>
            <person name="Kyrpides N.C."/>
            <person name="Klenk H.P."/>
        </authorList>
    </citation>
    <scope>NUCLEOTIDE SEQUENCE [LARGE SCALE GENOMIC DNA]</scope>
    <source>
        <strain evidence="9">ATCC 8368 / DSM 20162 / CCUG 35730 / CIP 100753 / JCM 10117 / KCTC 9821 / NBRC 16120 / NCIMB 702349 / NCTC 13040</strain>
    </source>
</reference>
<dbReference type="eggNOG" id="COG0155">
    <property type="taxonomic scope" value="Bacteria"/>
</dbReference>
<dbReference type="Proteomes" id="UP000001213">
    <property type="component" value="Chromosome"/>
</dbReference>
<evidence type="ECO:0000256" key="3">
    <source>
        <dbReference type="ARBA" id="ARBA00022723"/>
    </source>
</evidence>
<evidence type="ECO:0000256" key="1">
    <source>
        <dbReference type="ARBA" id="ARBA00022485"/>
    </source>
</evidence>
<dbReference type="InterPro" id="IPR051329">
    <property type="entry name" value="NIR_SIR_4Fe-4S"/>
</dbReference>
<keyword evidence="1" id="KW-0004">4Fe-4S</keyword>
<dbReference type="SUPFAM" id="SSF55124">
    <property type="entry name" value="Nitrite/Sulfite reductase N-terminal domain-like"/>
    <property type="match status" value="2"/>
</dbReference>
<evidence type="ECO:0000313" key="9">
    <source>
        <dbReference type="Proteomes" id="UP000001213"/>
    </source>
</evidence>
<protein>
    <submittedName>
        <fullName evidence="8">Precorrin-3B synthase</fullName>
    </submittedName>
</protein>
<dbReference type="PANTHER" id="PTHR32439">
    <property type="entry name" value="FERREDOXIN--NITRITE REDUCTASE, CHLOROPLASTIC"/>
    <property type="match status" value="1"/>
</dbReference>
<dbReference type="KEGG" id="tpr:Tpau_2192"/>
<dbReference type="EMBL" id="CP001966">
    <property type="protein sequence ID" value="ADG78801.1"/>
    <property type="molecule type" value="Genomic_DNA"/>
</dbReference>
<evidence type="ECO:0000256" key="2">
    <source>
        <dbReference type="ARBA" id="ARBA00022617"/>
    </source>
</evidence>
<evidence type="ECO:0000256" key="4">
    <source>
        <dbReference type="ARBA" id="ARBA00023002"/>
    </source>
</evidence>